<dbReference type="EMBL" id="CM044702">
    <property type="protein sequence ID" value="KAI5675420.1"/>
    <property type="molecule type" value="Genomic_DNA"/>
</dbReference>
<evidence type="ECO:0000313" key="2">
    <source>
        <dbReference type="Proteomes" id="UP001060085"/>
    </source>
</evidence>
<comment type="caution">
    <text evidence="1">The sequence shown here is derived from an EMBL/GenBank/DDBJ whole genome shotgun (WGS) entry which is preliminary data.</text>
</comment>
<proteinExistence type="predicted"/>
<organism evidence="1 2">
    <name type="scientific">Catharanthus roseus</name>
    <name type="common">Madagascar periwinkle</name>
    <name type="synonym">Vinca rosea</name>
    <dbReference type="NCBI Taxonomy" id="4058"/>
    <lineage>
        <taxon>Eukaryota</taxon>
        <taxon>Viridiplantae</taxon>
        <taxon>Streptophyta</taxon>
        <taxon>Embryophyta</taxon>
        <taxon>Tracheophyta</taxon>
        <taxon>Spermatophyta</taxon>
        <taxon>Magnoliopsida</taxon>
        <taxon>eudicotyledons</taxon>
        <taxon>Gunneridae</taxon>
        <taxon>Pentapetalae</taxon>
        <taxon>asterids</taxon>
        <taxon>lamiids</taxon>
        <taxon>Gentianales</taxon>
        <taxon>Apocynaceae</taxon>
        <taxon>Rauvolfioideae</taxon>
        <taxon>Vinceae</taxon>
        <taxon>Catharanthinae</taxon>
        <taxon>Catharanthus</taxon>
    </lineage>
</organism>
<reference evidence="2" key="1">
    <citation type="journal article" date="2023" name="Nat. Plants">
        <title>Single-cell RNA sequencing provides a high-resolution roadmap for understanding the multicellular compartmentation of specialized metabolism.</title>
        <authorList>
            <person name="Sun S."/>
            <person name="Shen X."/>
            <person name="Li Y."/>
            <person name="Li Y."/>
            <person name="Wang S."/>
            <person name="Li R."/>
            <person name="Zhang H."/>
            <person name="Shen G."/>
            <person name="Guo B."/>
            <person name="Wei J."/>
            <person name="Xu J."/>
            <person name="St-Pierre B."/>
            <person name="Chen S."/>
            <person name="Sun C."/>
        </authorList>
    </citation>
    <scope>NUCLEOTIDE SEQUENCE [LARGE SCALE GENOMIC DNA]</scope>
</reference>
<sequence length="112" mass="12448">MRSSNATEKSERIKTHQCSFYTRTQKNMSVKVGLHGQSLEPIKRSSETTSASGSQNQPNTVRALNSTTTALSIHIKPGYKSWSTYQVCLETNLNFKSLLTLHKMAVPSLSMV</sequence>
<name>A0ACC0BS12_CATRO</name>
<accession>A0ACC0BS12</accession>
<protein>
    <submittedName>
        <fullName evidence="1">Uncharacterized protein</fullName>
    </submittedName>
</protein>
<evidence type="ECO:0000313" key="1">
    <source>
        <dbReference type="EMBL" id="KAI5675420.1"/>
    </source>
</evidence>
<keyword evidence="2" id="KW-1185">Reference proteome</keyword>
<gene>
    <name evidence="1" type="ORF">M9H77_06370</name>
</gene>
<dbReference type="Proteomes" id="UP001060085">
    <property type="component" value="Linkage Group LG02"/>
</dbReference>